<name>A0ABP4XHD3_9MICO</name>
<comment type="caution">
    <text evidence="2">The sequence shown here is derived from an EMBL/GenBank/DDBJ whole genome shotgun (WGS) entry which is preliminary data.</text>
</comment>
<dbReference type="Proteomes" id="UP001501475">
    <property type="component" value="Unassembled WGS sequence"/>
</dbReference>
<dbReference type="EMBL" id="BAAAPN010000107">
    <property type="protein sequence ID" value="GAA1778330.1"/>
    <property type="molecule type" value="Genomic_DNA"/>
</dbReference>
<dbReference type="SUPFAM" id="SSF47598">
    <property type="entry name" value="Ribbon-helix-helix"/>
    <property type="match status" value="1"/>
</dbReference>
<reference evidence="3" key="1">
    <citation type="journal article" date="2019" name="Int. J. Syst. Evol. Microbiol.">
        <title>The Global Catalogue of Microorganisms (GCM) 10K type strain sequencing project: providing services to taxonomists for standard genome sequencing and annotation.</title>
        <authorList>
            <consortium name="The Broad Institute Genomics Platform"/>
            <consortium name="The Broad Institute Genome Sequencing Center for Infectious Disease"/>
            <person name="Wu L."/>
            <person name="Ma J."/>
        </authorList>
    </citation>
    <scope>NUCLEOTIDE SEQUENCE [LARGE SCALE GENOMIC DNA]</scope>
    <source>
        <strain evidence="3">JCM 15591</strain>
    </source>
</reference>
<accession>A0ABP4XHD3</accession>
<dbReference type="Gene3D" id="1.10.1220.10">
    <property type="entry name" value="Met repressor-like"/>
    <property type="match status" value="1"/>
</dbReference>
<dbReference type="InterPro" id="IPR010985">
    <property type="entry name" value="Ribbon_hlx_hlx"/>
</dbReference>
<keyword evidence="3" id="KW-1185">Reference proteome</keyword>
<evidence type="ECO:0000256" key="1">
    <source>
        <dbReference type="SAM" id="MobiDB-lite"/>
    </source>
</evidence>
<proteinExistence type="predicted"/>
<feature type="region of interest" description="Disordered" evidence="1">
    <location>
        <begin position="73"/>
        <end position="95"/>
    </location>
</feature>
<gene>
    <name evidence="2" type="ORF">GCM10009810_39090</name>
</gene>
<evidence type="ECO:0000313" key="2">
    <source>
        <dbReference type="EMBL" id="GAA1778330.1"/>
    </source>
</evidence>
<dbReference type="RefSeq" id="WP_344069745.1">
    <property type="nucleotide sequence ID" value="NZ_BAAAPN010000107.1"/>
</dbReference>
<sequence length="95" mass="10055">MKTLAIRLDEDLHTRLTMLSKLAGTTVTDTIRTAIEQHLTALASDPAITAKAQELTAEIEKEAAQQRQALAALIGSTTTSSPSAATARPGRSAKR</sequence>
<protein>
    <submittedName>
        <fullName evidence="2">Uncharacterized protein</fullName>
    </submittedName>
</protein>
<organism evidence="2 3">
    <name type="scientific">Nostocoides vanveenii</name>
    <dbReference type="NCBI Taxonomy" id="330835"/>
    <lineage>
        <taxon>Bacteria</taxon>
        <taxon>Bacillati</taxon>
        <taxon>Actinomycetota</taxon>
        <taxon>Actinomycetes</taxon>
        <taxon>Micrococcales</taxon>
        <taxon>Intrasporangiaceae</taxon>
        <taxon>Nostocoides</taxon>
    </lineage>
</organism>
<dbReference type="InterPro" id="IPR013321">
    <property type="entry name" value="Arc_rbn_hlx_hlx"/>
</dbReference>
<evidence type="ECO:0000313" key="3">
    <source>
        <dbReference type="Proteomes" id="UP001501475"/>
    </source>
</evidence>